<organism evidence="2 3">
    <name type="scientific">Limnospira platensis NIES-46</name>
    <dbReference type="NCBI Taxonomy" id="1236695"/>
    <lineage>
        <taxon>Bacteria</taxon>
        <taxon>Bacillati</taxon>
        <taxon>Cyanobacteriota</taxon>
        <taxon>Cyanophyceae</taxon>
        <taxon>Oscillatoriophycideae</taxon>
        <taxon>Oscillatoriales</taxon>
        <taxon>Sirenicapillariaceae</taxon>
        <taxon>Limnospira</taxon>
    </lineage>
</organism>
<reference evidence="2 3" key="1">
    <citation type="journal article" date="2019" name="J Genomics">
        <title>The Draft Genome of a Hydrogen-producing Cyanobacterium, Arthrospira platensis NIES-46.</title>
        <authorList>
            <person name="Suzuki S."/>
            <person name="Yamaguchi H."/>
            <person name="Kawachi M."/>
        </authorList>
    </citation>
    <scope>NUCLEOTIDE SEQUENCE [LARGE SCALE GENOMIC DNA]</scope>
    <source>
        <strain evidence="2 3">NIES-46</strain>
    </source>
</reference>
<gene>
    <name evidence="2" type="ORF">NIES46_46400</name>
</gene>
<keyword evidence="3" id="KW-1185">Reference proteome</keyword>
<sequence>MTIVELALFIALLVFVILLVATILNNPSEFYTKTPWFEITLYVKYRASKLNDWLLPPPGYTLFRLPNHNNLISFKYHCFMNTIAVIVSVFTCVLTLMILAELKQILLVKLIHQIVWGLPTYWFFYLFSMPCIFLLIKKL</sequence>
<evidence type="ECO:0000313" key="3">
    <source>
        <dbReference type="Proteomes" id="UP000326169"/>
    </source>
</evidence>
<keyword evidence="1" id="KW-1133">Transmembrane helix</keyword>
<evidence type="ECO:0000313" key="2">
    <source>
        <dbReference type="EMBL" id="GCE96568.1"/>
    </source>
</evidence>
<dbReference type="Proteomes" id="UP000326169">
    <property type="component" value="Unassembled WGS sequence"/>
</dbReference>
<dbReference type="GeneID" id="301685357"/>
<dbReference type="RefSeq" id="WP_006617031.1">
    <property type="nucleotide sequence ID" value="NZ_BIMW01000199.1"/>
</dbReference>
<protein>
    <submittedName>
        <fullName evidence="2">Uncharacterized protein</fullName>
    </submittedName>
</protein>
<comment type="caution">
    <text evidence="2">The sequence shown here is derived from an EMBL/GenBank/DDBJ whole genome shotgun (WGS) entry which is preliminary data.</text>
</comment>
<name>A0A5M3TEW8_LIMPL</name>
<feature type="transmembrane region" description="Helical" evidence="1">
    <location>
        <begin position="78"/>
        <end position="100"/>
    </location>
</feature>
<evidence type="ECO:0000256" key="1">
    <source>
        <dbReference type="SAM" id="Phobius"/>
    </source>
</evidence>
<keyword evidence="1" id="KW-0812">Transmembrane</keyword>
<feature type="transmembrane region" description="Helical" evidence="1">
    <location>
        <begin position="120"/>
        <end position="136"/>
    </location>
</feature>
<dbReference type="EMBL" id="BIMW01000199">
    <property type="protein sequence ID" value="GCE96568.1"/>
    <property type="molecule type" value="Genomic_DNA"/>
</dbReference>
<accession>A0A5M3TEW8</accession>
<proteinExistence type="predicted"/>
<feature type="transmembrane region" description="Helical" evidence="1">
    <location>
        <begin position="6"/>
        <end position="24"/>
    </location>
</feature>
<keyword evidence="1" id="KW-0472">Membrane</keyword>